<reference evidence="3 4" key="1">
    <citation type="submission" date="2019-03" db="EMBL/GenBank/DDBJ databases">
        <title>Genomic Encyclopedia of Type Strains, Phase IV (KMG-IV): sequencing the most valuable type-strain genomes for metagenomic binning, comparative biology and taxonomic classification.</title>
        <authorList>
            <person name="Goeker M."/>
        </authorList>
    </citation>
    <scope>NUCLEOTIDE SEQUENCE [LARGE SCALE GENOMIC DNA]</scope>
    <source>
        <strain evidence="3 4">DSM 100059</strain>
    </source>
</reference>
<dbReference type="EMBL" id="SODV01000001">
    <property type="protein sequence ID" value="TDX02397.1"/>
    <property type="molecule type" value="Genomic_DNA"/>
</dbReference>
<dbReference type="InterPro" id="IPR001279">
    <property type="entry name" value="Metallo-B-lactamas"/>
</dbReference>
<dbReference type="PANTHER" id="PTHR42951:SF14">
    <property type="entry name" value="METALLO-BETA-LACTAMASE SUPERFAMILY PROTEIN"/>
    <property type="match status" value="1"/>
</dbReference>
<dbReference type="SUPFAM" id="SSF56281">
    <property type="entry name" value="Metallo-hydrolase/oxidoreductase"/>
    <property type="match status" value="1"/>
</dbReference>
<dbReference type="AlphaFoldDB" id="A0A4R8DY68"/>
<dbReference type="Proteomes" id="UP000294498">
    <property type="component" value="Unassembled WGS sequence"/>
</dbReference>
<evidence type="ECO:0000313" key="3">
    <source>
        <dbReference type="EMBL" id="TDX02397.1"/>
    </source>
</evidence>
<feature type="chain" id="PRO_5020927860" evidence="1">
    <location>
        <begin position="22"/>
        <end position="289"/>
    </location>
</feature>
<dbReference type="RefSeq" id="WP_133995010.1">
    <property type="nucleotide sequence ID" value="NZ_SODV01000001.1"/>
</dbReference>
<feature type="domain" description="Metallo-beta-lactamase" evidence="2">
    <location>
        <begin position="38"/>
        <end position="224"/>
    </location>
</feature>
<proteinExistence type="predicted"/>
<dbReference type="PANTHER" id="PTHR42951">
    <property type="entry name" value="METALLO-BETA-LACTAMASE DOMAIN-CONTAINING"/>
    <property type="match status" value="1"/>
</dbReference>
<dbReference type="OrthoDB" id="8441428at2"/>
<keyword evidence="3" id="KW-0378">Hydrolase</keyword>
<dbReference type="GO" id="GO:0016787">
    <property type="term" value="F:hydrolase activity"/>
    <property type="evidence" value="ECO:0007669"/>
    <property type="project" value="UniProtKB-KW"/>
</dbReference>
<dbReference type="Gene3D" id="3.60.15.10">
    <property type="entry name" value="Ribonuclease Z/Hydroxyacylglutathione hydrolase-like"/>
    <property type="match status" value="1"/>
</dbReference>
<name>A0A4R8DY68_9BACT</name>
<comment type="caution">
    <text evidence="3">The sequence shown here is derived from an EMBL/GenBank/DDBJ whole genome shotgun (WGS) entry which is preliminary data.</text>
</comment>
<dbReference type="InterPro" id="IPR036866">
    <property type="entry name" value="RibonucZ/Hydroxyglut_hydro"/>
</dbReference>
<evidence type="ECO:0000259" key="2">
    <source>
        <dbReference type="SMART" id="SM00849"/>
    </source>
</evidence>
<dbReference type="SMART" id="SM00849">
    <property type="entry name" value="Lactamase_B"/>
    <property type="match status" value="1"/>
</dbReference>
<evidence type="ECO:0000313" key="4">
    <source>
        <dbReference type="Proteomes" id="UP000294498"/>
    </source>
</evidence>
<evidence type="ECO:0000256" key="1">
    <source>
        <dbReference type="SAM" id="SignalP"/>
    </source>
</evidence>
<keyword evidence="4" id="KW-1185">Reference proteome</keyword>
<keyword evidence="1" id="KW-0732">Signal</keyword>
<feature type="signal peptide" evidence="1">
    <location>
        <begin position="1"/>
        <end position="21"/>
    </location>
</feature>
<dbReference type="InterPro" id="IPR050855">
    <property type="entry name" value="NDM-1-like"/>
</dbReference>
<dbReference type="CDD" id="cd07739">
    <property type="entry name" value="metallo-hydrolase-like_MBL-fold"/>
    <property type="match status" value="1"/>
</dbReference>
<organism evidence="3 4">
    <name type="scientific">Dinghuibacter silviterrae</name>
    <dbReference type="NCBI Taxonomy" id="1539049"/>
    <lineage>
        <taxon>Bacteria</taxon>
        <taxon>Pseudomonadati</taxon>
        <taxon>Bacteroidota</taxon>
        <taxon>Chitinophagia</taxon>
        <taxon>Chitinophagales</taxon>
        <taxon>Chitinophagaceae</taxon>
        <taxon>Dinghuibacter</taxon>
    </lineage>
</organism>
<dbReference type="Pfam" id="PF00753">
    <property type="entry name" value="Lactamase_B"/>
    <property type="match status" value="1"/>
</dbReference>
<protein>
    <submittedName>
        <fullName evidence="3">Glyoxylase-like metal-dependent hydrolase (Beta-lactamase superfamily II)</fullName>
    </submittedName>
</protein>
<sequence length="289" mass="30966">MRYPKRLLTLLLLLIIGSAQAQSKLKVTVFTSGPTTLQTNSTMIEGAHFVMLVDAPLTQSDAAKLVDKIKATGKTLMAVFVTTASPEHYFGLNTIKAAFPHAKVWSIPQVITGINANYTNDVAAWKPILGASEVPDHVIQVFPAPAASIILDGEQVEIGGPLQGAVPGIAYLFIPSSKTLITGDIAYGNVHPWTAGTTPNQRKDWLESLDKLKKLAPLMVVAGHKDPAAADDLASIEGTSNYLKIYEKAVKMSHSGDELIGIIEDQFPELKGLDTALKVAAAKQFPETN</sequence>
<gene>
    <name evidence="3" type="ORF">EDB95_3455</name>
</gene>
<accession>A0A4R8DY68</accession>